<feature type="active site" description="Tele-phosphohistidine intermediate" evidence="5">
    <location>
        <position position="79"/>
    </location>
</feature>
<evidence type="ECO:0000313" key="8">
    <source>
        <dbReference type="EMBL" id="SHD76276.1"/>
    </source>
</evidence>
<keyword evidence="9" id="KW-1185">Reference proteome</keyword>
<keyword evidence="2" id="KW-0762">Sugar transport</keyword>
<reference evidence="8 9" key="1">
    <citation type="submission" date="2016-11" db="EMBL/GenBank/DDBJ databases">
        <authorList>
            <person name="Manzoor S."/>
        </authorList>
    </citation>
    <scope>NUCLEOTIDE SEQUENCE [LARGE SCALE GENOMIC DNA]</scope>
    <source>
        <strain evidence="8">Clostridium ultunense strain Esp</strain>
    </source>
</reference>
<name>A0A1M4PLE2_9FIRM</name>
<evidence type="ECO:0000256" key="6">
    <source>
        <dbReference type="PIRSR" id="PIRSR000699-2"/>
    </source>
</evidence>
<dbReference type="SUPFAM" id="SSF46973">
    <property type="entry name" value="Enzyme IIa from lactose specific PTS, IIa-lac"/>
    <property type="match status" value="1"/>
</dbReference>
<dbReference type="PANTHER" id="PTHR34382:SF7">
    <property type="entry name" value="PTS SYSTEM N,N'-DIACETYLCHITOBIOSE-SPECIFIC EIIA COMPONENT"/>
    <property type="match status" value="1"/>
</dbReference>
<evidence type="ECO:0000256" key="4">
    <source>
        <dbReference type="ARBA" id="ARBA00022683"/>
    </source>
</evidence>
<dbReference type="AlphaFoldDB" id="A0A1M4PLE2"/>
<keyword evidence="6" id="KW-0479">Metal-binding</keyword>
<gene>
    <name evidence="8" type="ORF">CUESP1_0899</name>
</gene>
<evidence type="ECO:0000256" key="5">
    <source>
        <dbReference type="PIRSR" id="PIRSR000699-1"/>
    </source>
</evidence>
<dbReference type="Pfam" id="PF02255">
    <property type="entry name" value="PTS_IIA"/>
    <property type="match status" value="1"/>
</dbReference>
<keyword evidence="4" id="KW-0598">Phosphotransferase system</keyword>
<keyword evidence="1" id="KW-0813">Transport</keyword>
<dbReference type="GO" id="GO:0016740">
    <property type="term" value="F:transferase activity"/>
    <property type="evidence" value="ECO:0007669"/>
    <property type="project" value="UniProtKB-KW"/>
</dbReference>
<feature type="binding site" evidence="6">
    <location>
        <position position="82"/>
    </location>
    <ligand>
        <name>Mg(2+)</name>
        <dbReference type="ChEBI" id="CHEBI:18420"/>
        <note>ligand shared between all trimeric partners</note>
    </ligand>
</feature>
<dbReference type="InterPro" id="IPR036542">
    <property type="entry name" value="PTS_IIA_lac/cel_sf"/>
</dbReference>
<dbReference type="PROSITE" id="PS51095">
    <property type="entry name" value="PTS_EIIA_TYPE_3"/>
    <property type="match status" value="1"/>
</dbReference>
<evidence type="ECO:0000256" key="7">
    <source>
        <dbReference type="PROSITE-ProRule" id="PRU00418"/>
    </source>
</evidence>
<evidence type="ECO:0000256" key="2">
    <source>
        <dbReference type="ARBA" id="ARBA00022597"/>
    </source>
</evidence>
<dbReference type="GO" id="GO:0046872">
    <property type="term" value="F:metal ion binding"/>
    <property type="evidence" value="ECO:0007669"/>
    <property type="project" value="UniProtKB-KW"/>
</dbReference>
<proteinExistence type="predicted"/>
<accession>A0A1M4PLE2</accession>
<feature type="modified residue" description="Phosphohistidine; by HPr" evidence="7">
    <location>
        <position position="79"/>
    </location>
</feature>
<dbReference type="InterPro" id="IPR003188">
    <property type="entry name" value="PTS_IIA_lac/cel"/>
</dbReference>
<dbReference type="Gene3D" id="1.20.58.80">
    <property type="entry name" value="Phosphotransferase system, lactose/cellobiose-type IIA subunit"/>
    <property type="match status" value="1"/>
</dbReference>
<dbReference type="PANTHER" id="PTHR34382">
    <property type="entry name" value="PTS SYSTEM N,N'-DIACETYLCHITOBIOSE-SPECIFIC EIIA COMPONENT"/>
    <property type="match status" value="1"/>
</dbReference>
<protein>
    <recommendedName>
        <fullName evidence="10">PTS lactose/cellobiose transporter subunit IIA</fullName>
    </recommendedName>
</protein>
<evidence type="ECO:0000313" key="9">
    <source>
        <dbReference type="Proteomes" id="UP000245423"/>
    </source>
</evidence>
<dbReference type="EMBL" id="LT669839">
    <property type="protein sequence ID" value="SHD76276.1"/>
    <property type="molecule type" value="Genomic_DNA"/>
</dbReference>
<evidence type="ECO:0000256" key="3">
    <source>
        <dbReference type="ARBA" id="ARBA00022679"/>
    </source>
</evidence>
<dbReference type="Proteomes" id="UP000245423">
    <property type="component" value="Chromosome 1"/>
</dbReference>
<dbReference type="RefSeq" id="WP_025640602.1">
    <property type="nucleotide sequence ID" value="NZ_LT669839.1"/>
</dbReference>
<keyword evidence="6" id="KW-0460">Magnesium</keyword>
<dbReference type="PIRSF" id="PIRSF000699">
    <property type="entry name" value="PTS_IILac_III"/>
    <property type="match status" value="1"/>
</dbReference>
<sequence>MSIEELSKICMNLISNAGEGRNYVFEALELALREDYAGAKSKILEAEKYLSEAHRIQFEELMSPQARGEEIPFNLLLLHAMDLLMISISEKDLVDTIIRAKSTDV</sequence>
<comment type="cofactor">
    <cofactor evidence="6">
        <name>Mg(2+)</name>
        <dbReference type="ChEBI" id="CHEBI:18420"/>
    </cofactor>
    <text evidence="6">Binds 1 Mg(2+) ion per trimer.</text>
</comment>
<evidence type="ECO:0000256" key="1">
    <source>
        <dbReference type="ARBA" id="ARBA00022448"/>
    </source>
</evidence>
<keyword evidence="3" id="KW-0808">Transferase</keyword>
<organism evidence="8 9">
    <name type="scientific">[Clostridium] ultunense Esp</name>
    <dbReference type="NCBI Taxonomy" id="1288971"/>
    <lineage>
        <taxon>Bacteria</taxon>
        <taxon>Bacillati</taxon>
        <taxon>Bacillota</taxon>
        <taxon>Tissierellia</taxon>
        <taxon>Tissierellales</taxon>
        <taxon>Tepidimicrobiaceae</taxon>
        <taxon>Schnuerera</taxon>
    </lineage>
</organism>
<evidence type="ECO:0008006" key="10">
    <source>
        <dbReference type="Google" id="ProtNLM"/>
    </source>
</evidence>
<dbReference type="GO" id="GO:0009401">
    <property type="term" value="P:phosphoenolpyruvate-dependent sugar phosphotransferase system"/>
    <property type="evidence" value="ECO:0007669"/>
    <property type="project" value="UniProtKB-KW"/>
</dbReference>